<accession>A0A6H9Z5N1</accession>
<keyword evidence="4" id="KW-1185">Reference proteome</keyword>
<dbReference type="Proteomes" id="UP000468735">
    <property type="component" value="Unassembled WGS sequence"/>
</dbReference>
<evidence type="ECO:0000313" key="3">
    <source>
        <dbReference type="EMBL" id="KAB2350282.1"/>
    </source>
</evidence>
<evidence type="ECO:0000259" key="2">
    <source>
        <dbReference type="Pfam" id="PF00931"/>
    </source>
</evidence>
<dbReference type="Pfam" id="PF00931">
    <property type="entry name" value="NB-ARC"/>
    <property type="match status" value="1"/>
</dbReference>
<proteinExistence type="predicted"/>
<evidence type="ECO:0000256" key="1">
    <source>
        <dbReference type="PROSITE-ProRule" id="PRU00339"/>
    </source>
</evidence>
<dbReference type="OrthoDB" id="5521887at2"/>
<dbReference type="Gene3D" id="1.25.40.10">
    <property type="entry name" value="Tetratricopeptide repeat domain"/>
    <property type="match status" value="1"/>
</dbReference>
<dbReference type="InterPro" id="IPR019734">
    <property type="entry name" value="TPR_rpt"/>
</dbReference>
<dbReference type="InterPro" id="IPR029787">
    <property type="entry name" value="Nucleotide_cyclase"/>
</dbReference>
<keyword evidence="1" id="KW-0802">TPR repeat</keyword>
<sequence>MNGTPAMHRAIVCVDVEGFGDRRRTHPHQITIRKGLYCALDTAFTRSGIDWQGCYHEDRGDGVLILISSEVPKNLIVTDVLGELASALAEHNQAHDRQARIRLRLALHAGEVCRDEHGVTGTAINMSFRLLGAEPLKDALAGSAGVLAVIASSWFYEEVIRHAPASAPASYRHVQVAVKETKALAWVCLPDDPYPPAEDAALPPTPRAAVPRQLPAAVSGFAGRAAQMQTLTGLLDEAAELGDTVVISAIDGTAGIGKTTLAVHWARQVADQFPDGQLYVNLRGFDPTGTPMATAEAVRGFLDAFQVPPEQIPVSLDAQAALYRSLLAYRRMLVVLDNARDADQVRPLLPGGPGCMVVVTSRNRLTSLITDQGAHLLTLDLLTTAEARQLLTRRLGPSRVAAEAHAAGEIITRCARLPLALAIVAARATAHPTFPLASLAHELRQAQGGLEAFDGGDHSTQVRAVFSWSYKQLTASAARMFRLLGLHPGPDLSVPAAASLAGVSLAQARSSLAELARAHVVREHTPGRFTFHDLLRAYATEQAHTHDSETERRTALHRILDHYLHTAHAAAIRVHARWEPLVLPPPAIGVTPQQFGDYGQAWAWFDTEYPVLLAAIQLAVSTGCNVHAWQLPWTLMEFFDQQGHWHDCAAMQQIALTTARQRSDRRGQAHAHRGLSRAYPWLDRHTEAHSHLQQALHLFEELDDQISQANTHTELAVVFEHQDRAQDGLPHAQKALALARAAGDGRAEGRALNNVGWHHALLGDLEQALTYCQQSLILRQNLGDHRGECRTLHSLGFIHHQMGHHQQAITYFQQALTRGRELGHRHSQAVALNHLGDAYYAAGNISAARDCWHQVLDILDHLVSLPSPGLGAGYPDADEVRAKLD</sequence>
<dbReference type="PANTHER" id="PTHR47691">
    <property type="entry name" value="REGULATOR-RELATED"/>
    <property type="match status" value="1"/>
</dbReference>
<dbReference type="InterPro" id="IPR002182">
    <property type="entry name" value="NB-ARC"/>
</dbReference>
<dbReference type="EMBL" id="WBMT01000004">
    <property type="protein sequence ID" value="KAB2350282.1"/>
    <property type="molecule type" value="Genomic_DNA"/>
</dbReference>
<dbReference type="SUPFAM" id="SSF52540">
    <property type="entry name" value="P-loop containing nucleoside triphosphate hydrolases"/>
    <property type="match status" value="1"/>
</dbReference>
<dbReference type="SMART" id="SM00028">
    <property type="entry name" value="TPR"/>
    <property type="match status" value="5"/>
</dbReference>
<gene>
    <name evidence="3" type="ORF">F8566_10910</name>
</gene>
<name>A0A6H9Z5N1_9ACTN</name>
<feature type="domain" description="NB-ARC" evidence="2">
    <location>
        <begin position="227"/>
        <end position="393"/>
    </location>
</feature>
<dbReference type="Gene3D" id="3.30.70.1230">
    <property type="entry name" value="Nucleotide cyclase"/>
    <property type="match status" value="1"/>
</dbReference>
<dbReference type="Gene3D" id="3.40.50.300">
    <property type="entry name" value="P-loop containing nucleotide triphosphate hydrolases"/>
    <property type="match status" value="1"/>
</dbReference>
<reference evidence="3 4" key="1">
    <citation type="submission" date="2019-09" db="EMBL/GenBank/DDBJ databases">
        <title>Actinomadura physcomitrii sp. nov., a novel actinomycete isolated from moss [Physcomitrium sphaericum (Ludw) Fuernr].</title>
        <authorList>
            <person name="Zhuang X."/>
            <person name="Liu C."/>
        </authorList>
    </citation>
    <scope>NUCLEOTIDE SEQUENCE [LARGE SCALE GENOMIC DNA]</scope>
    <source>
        <strain evidence="3 4">HMC1</strain>
    </source>
</reference>
<protein>
    <submittedName>
        <fullName evidence="3">Tetratricopeptide repeat protein</fullName>
    </submittedName>
</protein>
<dbReference type="Pfam" id="PF13424">
    <property type="entry name" value="TPR_12"/>
    <property type="match status" value="1"/>
</dbReference>
<dbReference type="InterPro" id="IPR027417">
    <property type="entry name" value="P-loop_NTPase"/>
</dbReference>
<dbReference type="GO" id="GO:0043531">
    <property type="term" value="F:ADP binding"/>
    <property type="evidence" value="ECO:0007669"/>
    <property type="project" value="InterPro"/>
</dbReference>
<feature type="repeat" description="TPR" evidence="1">
    <location>
        <begin position="789"/>
        <end position="822"/>
    </location>
</feature>
<dbReference type="PRINTS" id="PR00364">
    <property type="entry name" value="DISEASERSIST"/>
</dbReference>
<dbReference type="SUPFAM" id="SSF48452">
    <property type="entry name" value="TPR-like"/>
    <property type="match status" value="1"/>
</dbReference>
<dbReference type="PROSITE" id="PS50005">
    <property type="entry name" value="TPR"/>
    <property type="match status" value="1"/>
</dbReference>
<dbReference type="AlphaFoldDB" id="A0A6H9Z5N1"/>
<comment type="caution">
    <text evidence="3">The sequence shown here is derived from an EMBL/GenBank/DDBJ whole genome shotgun (WGS) entry which is preliminary data.</text>
</comment>
<dbReference type="InterPro" id="IPR011990">
    <property type="entry name" value="TPR-like_helical_dom_sf"/>
</dbReference>
<dbReference type="PANTHER" id="PTHR47691:SF3">
    <property type="entry name" value="HTH-TYPE TRANSCRIPTIONAL REGULATOR RV0890C-RELATED"/>
    <property type="match status" value="1"/>
</dbReference>
<dbReference type="RefSeq" id="WP_151560030.1">
    <property type="nucleotide sequence ID" value="NZ_WBMT01000004.1"/>
</dbReference>
<dbReference type="Pfam" id="PF13374">
    <property type="entry name" value="TPR_10"/>
    <property type="match status" value="1"/>
</dbReference>
<organism evidence="3 4">
    <name type="scientific">Actinomadura rudentiformis</name>
    <dbReference type="NCBI Taxonomy" id="359158"/>
    <lineage>
        <taxon>Bacteria</taxon>
        <taxon>Bacillati</taxon>
        <taxon>Actinomycetota</taxon>
        <taxon>Actinomycetes</taxon>
        <taxon>Streptosporangiales</taxon>
        <taxon>Thermomonosporaceae</taxon>
        <taxon>Actinomadura</taxon>
    </lineage>
</organism>
<evidence type="ECO:0000313" key="4">
    <source>
        <dbReference type="Proteomes" id="UP000468735"/>
    </source>
</evidence>